<gene>
    <name evidence="2" type="ORF">ACFQ2F_12995</name>
</gene>
<dbReference type="RefSeq" id="WP_379090527.1">
    <property type="nucleotide sequence ID" value="NZ_JBHTJO010000001.1"/>
</dbReference>
<evidence type="ECO:0000313" key="3">
    <source>
        <dbReference type="Proteomes" id="UP001597102"/>
    </source>
</evidence>
<evidence type="ECO:0000313" key="2">
    <source>
        <dbReference type="EMBL" id="MFD0988014.1"/>
    </source>
</evidence>
<keyword evidence="3" id="KW-1185">Reference proteome</keyword>
<evidence type="ECO:0008006" key="4">
    <source>
        <dbReference type="Google" id="ProtNLM"/>
    </source>
</evidence>
<sequence length="279" mass="30232">MFEIASAQGRRVCVQLRLLIVLAAALLFAGPAAADDSSDLAKQLSNPVADLISVPFQYNFDCCFGPSDAKRSTLNIQPVIPTGISADWNLITRTILPVLDFQAAAPGLDNEFGLGDTLQSFFLSPKSTKSGIIWGVGPAFLWPTATDRDLGTDKWGAGPTVVVLKQQAGWTYGALANQIWSYADASGGEYKPEVNQAFLQPFLTYTWKDSTTLALNMEMTFDWTANESRLPVNLLVSHIYHLGEQPVQLGVGGRAYLDSPDGGPDWGVRAVATFLFPEK</sequence>
<protein>
    <recommendedName>
        <fullName evidence="4">Transporter</fullName>
    </recommendedName>
</protein>
<feature type="signal peptide" evidence="1">
    <location>
        <begin position="1"/>
        <end position="34"/>
    </location>
</feature>
<keyword evidence="1" id="KW-0732">Signal</keyword>
<dbReference type="Proteomes" id="UP001597102">
    <property type="component" value="Unassembled WGS sequence"/>
</dbReference>
<feature type="chain" id="PRO_5045339484" description="Transporter" evidence="1">
    <location>
        <begin position="35"/>
        <end position="279"/>
    </location>
</feature>
<dbReference type="EMBL" id="JBHTJO010000001">
    <property type="protein sequence ID" value="MFD0988014.1"/>
    <property type="molecule type" value="Genomic_DNA"/>
</dbReference>
<organism evidence="2 3">
    <name type="scientific">Methyloligella solikamskensis</name>
    <dbReference type="NCBI Taxonomy" id="1177756"/>
    <lineage>
        <taxon>Bacteria</taxon>
        <taxon>Pseudomonadati</taxon>
        <taxon>Pseudomonadota</taxon>
        <taxon>Alphaproteobacteria</taxon>
        <taxon>Hyphomicrobiales</taxon>
        <taxon>Hyphomicrobiaceae</taxon>
        <taxon>Methyloligella</taxon>
    </lineage>
</organism>
<proteinExistence type="predicted"/>
<evidence type="ECO:0000256" key="1">
    <source>
        <dbReference type="SAM" id="SignalP"/>
    </source>
</evidence>
<accession>A0ABW3JCM9</accession>
<reference evidence="3" key="1">
    <citation type="journal article" date="2019" name="Int. J. Syst. Evol. Microbiol.">
        <title>The Global Catalogue of Microorganisms (GCM) 10K type strain sequencing project: providing services to taxonomists for standard genome sequencing and annotation.</title>
        <authorList>
            <consortium name="The Broad Institute Genomics Platform"/>
            <consortium name="The Broad Institute Genome Sequencing Center for Infectious Disease"/>
            <person name="Wu L."/>
            <person name="Ma J."/>
        </authorList>
    </citation>
    <scope>NUCLEOTIDE SEQUENCE [LARGE SCALE GENOMIC DNA]</scope>
    <source>
        <strain evidence="3">CCUG 61697</strain>
    </source>
</reference>
<name>A0ABW3JCM9_9HYPH</name>
<comment type="caution">
    <text evidence="2">The sequence shown here is derived from an EMBL/GenBank/DDBJ whole genome shotgun (WGS) entry which is preliminary data.</text>
</comment>